<dbReference type="RefSeq" id="WP_273924901.1">
    <property type="nucleotide sequence ID" value="NZ_JAQSIO010000001.1"/>
</dbReference>
<accession>A0ABT5MBL0</accession>
<sequence length="159" mass="17550">MPSEREALTEFAAELYGRYGPGLPRDLIFTSLSKEAIGTGLRFRTPIWLQPRDVAGLINRPEIGALCLIIHCLKVNEGTDSELDCAKVAVAWLQKWGIGEHIHQDATALLVAVLRNRVLGLQELLAVDSQWQALAIDLSAECYKPVPKTRFIPLLPIPG</sequence>
<protein>
    <submittedName>
        <fullName evidence="1">Uncharacterized protein</fullName>
    </submittedName>
</protein>
<dbReference type="EMBL" id="JAQSIO010000001">
    <property type="protein sequence ID" value="MDD0813379.1"/>
    <property type="molecule type" value="Genomic_DNA"/>
</dbReference>
<keyword evidence="2" id="KW-1185">Reference proteome</keyword>
<organism evidence="1 2">
    <name type="scientific">Curvibacter microcysteis</name>
    <dbReference type="NCBI Taxonomy" id="3026419"/>
    <lineage>
        <taxon>Bacteria</taxon>
        <taxon>Pseudomonadati</taxon>
        <taxon>Pseudomonadota</taxon>
        <taxon>Betaproteobacteria</taxon>
        <taxon>Burkholderiales</taxon>
        <taxon>Comamonadaceae</taxon>
        <taxon>Curvibacter</taxon>
    </lineage>
</organism>
<evidence type="ECO:0000313" key="2">
    <source>
        <dbReference type="Proteomes" id="UP001528672"/>
    </source>
</evidence>
<reference evidence="1 2" key="1">
    <citation type="submission" date="2023-02" db="EMBL/GenBank/DDBJ databases">
        <title>Bacterial whole genome sequence for Curvibacter sp. HBC28.</title>
        <authorList>
            <person name="Le V."/>
            <person name="Ko S.-R."/>
            <person name="Ahn C.-Y."/>
            <person name="Oh H.-M."/>
        </authorList>
    </citation>
    <scope>NUCLEOTIDE SEQUENCE [LARGE SCALE GENOMIC DNA]</scope>
    <source>
        <strain evidence="1 2">HBC28</strain>
    </source>
</reference>
<gene>
    <name evidence="1" type="ORF">PSQ39_01925</name>
</gene>
<dbReference type="Proteomes" id="UP001528672">
    <property type="component" value="Unassembled WGS sequence"/>
</dbReference>
<comment type="caution">
    <text evidence="1">The sequence shown here is derived from an EMBL/GenBank/DDBJ whole genome shotgun (WGS) entry which is preliminary data.</text>
</comment>
<name>A0ABT5MBL0_9BURK</name>
<proteinExistence type="predicted"/>
<evidence type="ECO:0000313" key="1">
    <source>
        <dbReference type="EMBL" id="MDD0813379.1"/>
    </source>
</evidence>